<name>A0A0E9WIG3_ANGAN</name>
<proteinExistence type="predicted"/>
<sequence>MLSSGRKGREELGASGKCVLRTPGLRLIFRVTKLTIILPPVS</sequence>
<accession>A0A0E9WIG3</accession>
<organism evidence="1">
    <name type="scientific">Anguilla anguilla</name>
    <name type="common">European freshwater eel</name>
    <name type="synonym">Muraena anguilla</name>
    <dbReference type="NCBI Taxonomy" id="7936"/>
    <lineage>
        <taxon>Eukaryota</taxon>
        <taxon>Metazoa</taxon>
        <taxon>Chordata</taxon>
        <taxon>Craniata</taxon>
        <taxon>Vertebrata</taxon>
        <taxon>Euteleostomi</taxon>
        <taxon>Actinopterygii</taxon>
        <taxon>Neopterygii</taxon>
        <taxon>Teleostei</taxon>
        <taxon>Anguilliformes</taxon>
        <taxon>Anguillidae</taxon>
        <taxon>Anguilla</taxon>
    </lineage>
</organism>
<reference evidence="1" key="2">
    <citation type="journal article" date="2015" name="Fish Shellfish Immunol.">
        <title>Early steps in the European eel (Anguilla anguilla)-Vibrio vulnificus interaction in the gills: Role of the RtxA13 toxin.</title>
        <authorList>
            <person name="Callol A."/>
            <person name="Pajuelo D."/>
            <person name="Ebbesson L."/>
            <person name="Teles M."/>
            <person name="MacKenzie S."/>
            <person name="Amaro C."/>
        </authorList>
    </citation>
    <scope>NUCLEOTIDE SEQUENCE</scope>
</reference>
<dbReference type="AlphaFoldDB" id="A0A0E9WIG3"/>
<evidence type="ECO:0000313" key="1">
    <source>
        <dbReference type="EMBL" id="JAH90086.1"/>
    </source>
</evidence>
<reference evidence="1" key="1">
    <citation type="submission" date="2014-11" db="EMBL/GenBank/DDBJ databases">
        <authorList>
            <person name="Amaro Gonzalez C."/>
        </authorList>
    </citation>
    <scope>NUCLEOTIDE SEQUENCE</scope>
</reference>
<protein>
    <submittedName>
        <fullName evidence="1">Uncharacterized protein</fullName>
    </submittedName>
</protein>
<dbReference type="EMBL" id="GBXM01018491">
    <property type="protein sequence ID" value="JAH90086.1"/>
    <property type="molecule type" value="Transcribed_RNA"/>
</dbReference>